<dbReference type="Gene3D" id="2.40.160.50">
    <property type="entry name" value="membrane protein fhac: a member of the omp85/tpsb transporter family"/>
    <property type="match status" value="1"/>
</dbReference>
<dbReference type="AlphaFoldDB" id="A0AAX4HNF9"/>
<dbReference type="InterPro" id="IPR010827">
    <property type="entry name" value="BamA/TamA_POTRA"/>
</dbReference>
<evidence type="ECO:0000256" key="2">
    <source>
        <dbReference type="ARBA" id="ARBA00022452"/>
    </source>
</evidence>
<keyword evidence="6" id="KW-0472">Membrane</keyword>
<protein>
    <recommendedName>
        <fullName evidence="8">Outer membrane protein assembly factor BamA</fullName>
    </recommendedName>
</protein>
<feature type="domain" description="POTRA" evidence="9">
    <location>
        <begin position="105"/>
        <end position="182"/>
    </location>
</feature>
<keyword evidence="5" id="KW-0677">Repeat</keyword>
<dbReference type="Pfam" id="PF07244">
    <property type="entry name" value="POTRA"/>
    <property type="match status" value="5"/>
</dbReference>
<dbReference type="GO" id="GO:0071709">
    <property type="term" value="P:membrane assembly"/>
    <property type="evidence" value="ECO:0007669"/>
    <property type="project" value="InterPro"/>
</dbReference>
<gene>
    <name evidence="10" type="primary">bamA</name>
    <name evidence="10" type="ORF">SOO65_18460</name>
</gene>
<dbReference type="InterPro" id="IPR023707">
    <property type="entry name" value="OM_assembly_BamA"/>
</dbReference>
<organism evidence="10 11">
    <name type="scientific">Peredibacter starrii</name>
    <dbReference type="NCBI Taxonomy" id="28202"/>
    <lineage>
        <taxon>Bacteria</taxon>
        <taxon>Pseudomonadati</taxon>
        <taxon>Bdellovibrionota</taxon>
        <taxon>Bacteriovoracia</taxon>
        <taxon>Bacteriovoracales</taxon>
        <taxon>Bacteriovoracaceae</taxon>
        <taxon>Peredibacter</taxon>
    </lineage>
</organism>
<evidence type="ECO:0000256" key="1">
    <source>
        <dbReference type="ARBA" id="ARBA00004370"/>
    </source>
</evidence>
<comment type="subcellular location">
    <subcellularLocation>
        <location evidence="1">Membrane</location>
    </subcellularLocation>
</comment>
<evidence type="ECO:0000256" key="4">
    <source>
        <dbReference type="ARBA" id="ARBA00022729"/>
    </source>
</evidence>
<evidence type="ECO:0000256" key="3">
    <source>
        <dbReference type="ARBA" id="ARBA00022692"/>
    </source>
</evidence>
<dbReference type="PROSITE" id="PS51779">
    <property type="entry name" value="POTRA"/>
    <property type="match status" value="4"/>
</dbReference>
<accession>A0AAX4HNF9</accession>
<keyword evidence="7" id="KW-0998">Cell outer membrane</keyword>
<dbReference type="RefSeq" id="WP_321393923.1">
    <property type="nucleotide sequence ID" value="NZ_CP139487.1"/>
</dbReference>
<reference evidence="10 11" key="1">
    <citation type="submission" date="2023-11" db="EMBL/GenBank/DDBJ databases">
        <title>Peredibacter starrii A3.12.</title>
        <authorList>
            <person name="Mitchell R.J."/>
        </authorList>
    </citation>
    <scope>NUCLEOTIDE SEQUENCE [LARGE SCALE GENOMIC DNA]</scope>
    <source>
        <strain evidence="10 11">A3.12</strain>
    </source>
</reference>
<feature type="domain" description="POTRA" evidence="9">
    <location>
        <begin position="357"/>
        <end position="433"/>
    </location>
</feature>
<evidence type="ECO:0000313" key="11">
    <source>
        <dbReference type="Proteomes" id="UP001324634"/>
    </source>
</evidence>
<dbReference type="InterPro" id="IPR034746">
    <property type="entry name" value="POTRA"/>
</dbReference>
<dbReference type="PIRSF" id="PIRSF006076">
    <property type="entry name" value="OM_assembly_OMP85"/>
    <property type="match status" value="1"/>
</dbReference>
<evidence type="ECO:0000256" key="5">
    <source>
        <dbReference type="ARBA" id="ARBA00022737"/>
    </source>
</evidence>
<name>A0AAX4HNF9_9BACT</name>
<dbReference type="KEGG" id="psti:SOO65_18460"/>
<dbReference type="Gene3D" id="3.10.20.310">
    <property type="entry name" value="membrane protein fhac"/>
    <property type="match status" value="5"/>
</dbReference>
<feature type="domain" description="POTRA" evidence="9">
    <location>
        <begin position="276"/>
        <end position="354"/>
    </location>
</feature>
<sequence>MKKAQLLFFIFSFFIGVNSALAQEIIGPIREMFRVDSIEFTGNRKVESEAILEKIGTRQDMMLDNYLLRKDLSRIYEMKYFEEVEAYHKITADKNILLFKLKEKPIISKITFSGNDEINDDDLKEQIKTKEFNILDISTLKNDVLLLQKHYEEKGYFLALASYTINDAQNGSVEVKFKIKEWDKVRVKKITFLGNKDIKDDELKNFMQTREESYFSFLSGSGNFKEINFQTDVERLKYYYKTRGYLQINIQNPEVTASEDKKWIFITVRMQEGPQFSVNNISFNGELLFTEEEMMQKLKLKSGDIYNEENLRQDIQTLTEMYQDKGYAFANVLRTLEVVPGENKVDVVFSFEKGVIAYFGKITMKGNTKTRDKVIRRELRIHEGEMYSGSKLRISKENVNRLGFFQQESVIFNTITRKGTDNVLDVEVSIKERPTGQISLGAGYSTATKGFVQASVAQNNFRGLGQNINMNLSYSNRQQIYNVGFTEPYLFDTKWTAGADYYQTVSYFIRSFVYKKHGGDVRVGHPIFEYTRLFLTYRYEDNRVDDVINEGIDPKVENGSASSLQASIIRDKRNNIFEPTNGYYTSGALEYTGLGGTMRWMKAEVEGRYYRPIIGDLVLRTRVNGQQLFKTTSRDIPRVERFSMGGARNMRGFNLEDIGPRRLARNTDTKQLEAFNFGGLFSFLTTVELEHPIVKEAGLKWVVFYDTGNVWDTRPGINNDYSLRANYGFGFRWFSPIGVLRFEFGFPVNPRKDRLGVKGDNEAGNQFNFDIGQLF</sequence>
<proteinExistence type="predicted"/>
<feature type="domain" description="POTRA" evidence="9">
    <location>
        <begin position="33"/>
        <end position="104"/>
    </location>
</feature>
<evidence type="ECO:0000256" key="8">
    <source>
        <dbReference type="NCBIfam" id="TIGR03303"/>
    </source>
</evidence>
<keyword evidence="4" id="KW-0732">Signal</keyword>
<keyword evidence="11" id="KW-1185">Reference proteome</keyword>
<dbReference type="PANTHER" id="PTHR12815">
    <property type="entry name" value="SORTING AND ASSEMBLY MACHINERY SAMM50 PROTEIN FAMILY MEMBER"/>
    <property type="match status" value="1"/>
</dbReference>
<dbReference type="InterPro" id="IPR039910">
    <property type="entry name" value="D15-like"/>
</dbReference>
<evidence type="ECO:0000256" key="6">
    <source>
        <dbReference type="ARBA" id="ARBA00023136"/>
    </source>
</evidence>
<keyword evidence="3" id="KW-0812">Transmembrane</keyword>
<dbReference type="EMBL" id="CP139487">
    <property type="protein sequence ID" value="WPU64681.1"/>
    <property type="molecule type" value="Genomic_DNA"/>
</dbReference>
<evidence type="ECO:0000259" key="9">
    <source>
        <dbReference type="PROSITE" id="PS51779"/>
    </source>
</evidence>
<dbReference type="Proteomes" id="UP001324634">
    <property type="component" value="Chromosome"/>
</dbReference>
<dbReference type="NCBIfam" id="TIGR03303">
    <property type="entry name" value="OM_YaeT"/>
    <property type="match status" value="1"/>
</dbReference>
<dbReference type="InterPro" id="IPR000184">
    <property type="entry name" value="Bac_surfAg_D15"/>
</dbReference>
<dbReference type="GO" id="GO:0009279">
    <property type="term" value="C:cell outer membrane"/>
    <property type="evidence" value="ECO:0007669"/>
    <property type="project" value="UniProtKB-UniRule"/>
</dbReference>
<dbReference type="Pfam" id="PF01103">
    <property type="entry name" value="Omp85"/>
    <property type="match status" value="1"/>
</dbReference>
<evidence type="ECO:0000313" key="10">
    <source>
        <dbReference type="EMBL" id="WPU64681.1"/>
    </source>
</evidence>
<evidence type="ECO:0000256" key="7">
    <source>
        <dbReference type="ARBA" id="ARBA00023237"/>
    </source>
</evidence>
<dbReference type="PANTHER" id="PTHR12815:SF23">
    <property type="entry name" value="OUTER MEMBRANE PROTEIN ASSEMBLY FACTOR BAMA"/>
    <property type="match status" value="1"/>
</dbReference>
<keyword evidence="2" id="KW-1134">Transmembrane beta strand</keyword>